<dbReference type="RefSeq" id="WP_378938564.1">
    <property type="nucleotide sequence ID" value="NZ_JBHLVO010000034.1"/>
</dbReference>
<name>A0ABV6GND2_9BACI</name>
<proteinExistence type="predicted"/>
<organism evidence="1 2">
    <name type="scientific">Metabacillus herbersteinensis</name>
    <dbReference type="NCBI Taxonomy" id="283816"/>
    <lineage>
        <taxon>Bacteria</taxon>
        <taxon>Bacillati</taxon>
        <taxon>Bacillota</taxon>
        <taxon>Bacilli</taxon>
        <taxon>Bacillales</taxon>
        <taxon>Bacillaceae</taxon>
        <taxon>Metabacillus</taxon>
    </lineage>
</organism>
<sequence length="224" mass="25075">MATYTVYVYGIFTRDALSGENGKRCRTRLNQDIRTANQTWKVGGTDIINFVSGGTFFSPLLLNATSLTSSETMSKGGAVDSLIQQTKRHTNHRMAIYVVYLSGDFFAGGRQTVGVALPDFEDFRNESDFKLFGHIALSDRAADTYTLAHEVGHILFTRFHSAQNQFISDDPSGPYIHPQTGRKDPSHNNERNNIMYPAIPSVHPLITSQQCHRARQSKVVFVRD</sequence>
<dbReference type="EMBL" id="JBHLVO010000034">
    <property type="protein sequence ID" value="MFC0274377.1"/>
    <property type="molecule type" value="Genomic_DNA"/>
</dbReference>
<reference evidence="1 2" key="1">
    <citation type="submission" date="2024-09" db="EMBL/GenBank/DDBJ databases">
        <authorList>
            <person name="Sun Q."/>
            <person name="Mori K."/>
        </authorList>
    </citation>
    <scope>NUCLEOTIDE SEQUENCE [LARGE SCALE GENOMIC DNA]</scope>
    <source>
        <strain evidence="1 2">CCM 7228</strain>
    </source>
</reference>
<gene>
    <name evidence="1" type="ORF">ACFFIX_23810</name>
</gene>
<evidence type="ECO:0008006" key="3">
    <source>
        <dbReference type="Google" id="ProtNLM"/>
    </source>
</evidence>
<keyword evidence="2" id="KW-1185">Reference proteome</keyword>
<evidence type="ECO:0000313" key="2">
    <source>
        <dbReference type="Proteomes" id="UP001589854"/>
    </source>
</evidence>
<comment type="caution">
    <text evidence="1">The sequence shown here is derived from an EMBL/GenBank/DDBJ whole genome shotgun (WGS) entry which is preliminary data.</text>
</comment>
<dbReference type="Proteomes" id="UP001589854">
    <property type="component" value="Unassembled WGS sequence"/>
</dbReference>
<accession>A0ABV6GND2</accession>
<protein>
    <recommendedName>
        <fullName evidence="3">ImmA/IrrE family metallo-endopeptidase</fullName>
    </recommendedName>
</protein>
<evidence type="ECO:0000313" key="1">
    <source>
        <dbReference type="EMBL" id="MFC0274377.1"/>
    </source>
</evidence>